<feature type="chain" id="PRO_5025609498" evidence="6">
    <location>
        <begin position="21"/>
        <end position="402"/>
    </location>
</feature>
<dbReference type="PANTHER" id="PTHR46494:SF1">
    <property type="entry name" value="CORA FAMILY METAL ION TRANSPORTER (EUROFUNG)"/>
    <property type="match status" value="1"/>
</dbReference>
<evidence type="ECO:0000256" key="1">
    <source>
        <dbReference type="ARBA" id="ARBA00004651"/>
    </source>
</evidence>
<dbReference type="Proteomes" id="UP000799766">
    <property type="component" value="Unassembled WGS sequence"/>
</dbReference>
<comment type="subcellular location">
    <subcellularLocation>
        <location evidence="1">Cell membrane</location>
        <topology evidence="1">Multi-pass membrane protein</topology>
    </subcellularLocation>
</comment>
<dbReference type="PANTHER" id="PTHR46494">
    <property type="entry name" value="CORA FAMILY METAL ION TRANSPORTER (EUROFUNG)"/>
    <property type="match status" value="1"/>
</dbReference>
<dbReference type="OrthoDB" id="3231000at2759"/>
<evidence type="ECO:0000256" key="3">
    <source>
        <dbReference type="ARBA" id="ARBA00022989"/>
    </source>
</evidence>
<protein>
    <submittedName>
        <fullName evidence="7">Uncharacterized protein</fullName>
    </submittedName>
</protein>
<evidence type="ECO:0000313" key="7">
    <source>
        <dbReference type="EMBL" id="KAF2458634.1"/>
    </source>
</evidence>
<accession>A0A6A6P481</accession>
<dbReference type="GO" id="GO:0005886">
    <property type="term" value="C:plasma membrane"/>
    <property type="evidence" value="ECO:0007669"/>
    <property type="project" value="UniProtKB-SubCell"/>
</dbReference>
<dbReference type="SUPFAM" id="SSF144083">
    <property type="entry name" value="Magnesium transport protein CorA, transmembrane region"/>
    <property type="match status" value="1"/>
</dbReference>
<evidence type="ECO:0000256" key="4">
    <source>
        <dbReference type="ARBA" id="ARBA00023136"/>
    </source>
</evidence>
<dbReference type="GO" id="GO:0050897">
    <property type="term" value="F:cobalt ion binding"/>
    <property type="evidence" value="ECO:0007669"/>
    <property type="project" value="TreeGrafter"/>
</dbReference>
<keyword evidence="3 5" id="KW-1133">Transmembrane helix</keyword>
<dbReference type="InterPro" id="IPR002523">
    <property type="entry name" value="MgTranspt_CorA/ZnTranspt_ZntB"/>
</dbReference>
<keyword evidence="2 5" id="KW-0812">Transmembrane</keyword>
<dbReference type="Pfam" id="PF01544">
    <property type="entry name" value="CorA"/>
    <property type="match status" value="1"/>
</dbReference>
<dbReference type="GO" id="GO:0015095">
    <property type="term" value="F:magnesium ion transmembrane transporter activity"/>
    <property type="evidence" value="ECO:0007669"/>
    <property type="project" value="TreeGrafter"/>
</dbReference>
<gene>
    <name evidence="7" type="ORF">BDY21DRAFT_340851</name>
</gene>
<keyword evidence="4 5" id="KW-0472">Membrane</keyword>
<proteinExistence type="predicted"/>
<keyword evidence="8" id="KW-1185">Reference proteome</keyword>
<organism evidence="7 8">
    <name type="scientific">Lineolata rhizophorae</name>
    <dbReference type="NCBI Taxonomy" id="578093"/>
    <lineage>
        <taxon>Eukaryota</taxon>
        <taxon>Fungi</taxon>
        <taxon>Dikarya</taxon>
        <taxon>Ascomycota</taxon>
        <taxon>Pezizomycotina</taxon>
        <taxon>Dothideomycetes</taxon>
        <taxon>Dothideomycetes incertae sedis</taxon>
        <taxon>Lineolatales</taxon>
        <taxon>Lineolataceae</taxon>
        <taxon>Lineolata</taxon>
    </lineage>
</organism>
<feature type="transmembrane region" description="Helical" evidence="5">
    <location>
        <begin position="226"/>
        <end position="245"/>
    </location>
</feature>
<feature type="signal peptide" evidence="6">
    <location>
        <begin position="1"/>
        <end position="20"/>
    </location>
</feature>
<feature type="transmembrane region" description="Helical" evidence="5">
    <location>
        <begin position="257"/>
        <end position="279"/>
    </location>
</feature>
<dbReference type="InterPro" id="IPR045863">
    <property type="entry name" value="CorA_TM1_TM2"/>
</dbReference>
<evidence type="ECO:0000256" key="5">
    <source>
        <dbReference type="SAM" id="Phobius"/>
    </source>
</evidence>
<evidence type="ECO:0000256" key="6">
    <source>
        <dbReference type="SAM" id="SignalP"/>
    </source>
</evidence>
<evidence type="ECO:0000256" key="2">
    <source>
        <dbReference type="ARBA" id="ARBA00022692"/>
    </source>
</evidence>
<reference evidence="7" key="1">
    <citation type="journal article" date="2020" name="Stud. Mycol.">
        <title>101 Dothideomycetes genomes: a test case for predicting lifestyles and emergence of pathogens.</title>
        <authorList>
            <person name="Haridas S."/>
            <person name="Albert R."/>
            <person name="Binder M."/>
            <person name="Bloem J."/>
            <person name="Labutti K."/>
            <person name="Salamov A."/>
            <person name="Andreopoulos B."/>
            <person name="Baker S."/>
            <person name="Barry K."/>
            <person name="Bills G."/>
            <person name="Bluhm B."/>
            <person name="Cannon C."/>
            <person name="Castanera R."/>
            <person name="Culley D."/>
            <person name="Daum C."/>
            <person name="Ezra D."/>
            <person name="Gonzalez J."/>
            <person name="Henrissat B."/>
            <person name="Kuo A."/>
            <person name="Liang C."/>
            <person name="Lipzen A."/>
            <person name="Lutzoni F."/>
            <person name="Magnuson J."/>
            <person name="Mondo S."/>
            <person name="Nolan M."/>
            <person name="Ohm R."/>
            <person name="Pangilinan J."/>
            <person name="Park H.-J."/>
            <person name="Ramirez L."/>
            <person name="Alfaro M."/>
            <person name="Sun H."/>
            <person name="Tritt A."/>
            <person name="Yoshinaga Y."/>
            <person name="Zwiers L.-H."/>
            <person name="Turgeon B."/>
            <person name="Goodwin S."/>
            <person name="Spatafora J."/>
            <person name="Crous P."/>
            <person name="Grigoriev I."/>
        </authorList>
    </citation>
    <scope>NUCLEOTIDE SEQUENCE</scope>
    <source>
        <strain evidence="7">ATCC 16933</strain>
    </source>
</reference>
<dbReference type="Gene3D" id="1.20.58.340">
    <property type="entry name" value="Magnesium transport protein CorA, transmembrane region"/>
    <property type="match status" value="1"/>
</dbReference>
<sequence>MMVLVRMMMVVVSLGGWCHCVVDYVSSSLTIIITEAIVLLRDPMKCIAGSTSECRPKPAELSRAIKSSSTEEFSQTTLATRYVALLQRLSPDVVQSADKNIVEYAYPYLHLLAVEVFARLQLQSFLLERQYYEGVSVRAQTEALEEGWAMIHDTLLYMTNTQKSISRFATSKSPQSAELLRDYDALLGQIHLVQDDLRDYVSRHLGTLTLEESKKSIEQADVVKRLTVLAFVFIPLNFVTSAFGMNLTALGSGNAELWMFFATSVSLGFVIFVLAFWALRDTRRTAREFGVGKPTVGFFRTVRKLSKISLTETFWLLLFASFNTSDDTAAYCDAINTDYLGEWRERDHNDYPSRQPVFEFPALLVVGKRPFWERHAIAMNTLLTSRKARLKGGLSKQGHVLG</sequence>
<evidence type="ECO:0000313" key="8">
    <source>
        <dbReference type="Proteomes" id="UP000799766"/>
    </source>
</evidence>
<dbReference type="GO" id="GO:0015087">
    <property type="term" value="F:cobalt ion transmembrane transporter activity"/>
    <property type="evidence" value="ECO:0007669"/>
    <property type="project" value="TreeGrafter"/>
</dbReference>
<dbReference type="GO" id="GO:0000287">
    <property type="term" value="F:magnesium ion binding"/>
    <property type="evidence" value="ECO:0007669"/>
    <property type="project" value="TreeGrafter"/>
</dbReference>
<dbReference type="AlphaFoldDB" id="A0A6A6P481"/>
<dbReference type="EMBL" id="MU001677">
    <property type="protein sequence ID" value="KAF2458634.1"/>
    <property type="molecule type" value="Genomic_DNA"/>
</dbReference>
<keyword evidence="6" id="KW-0732">Signal</keyword>
<name>A0A6A6P481_9PEZI</name>